<dbReference type="Proteomes" id="UP000772434">
    <property type="component" value="Unassembled WGS sequence"/>
</dbReference>
<comment type="caution">
    <text evidence="13">The sequence shown here is derived from an EMBL/GenBank/DDBJ whole genome shotgun (WGS) entry which is preliminary data.</text>
</comment>
<feature type="transmembrane region" description="Helical" evidence="12">
    <location>
        <begin position="306"/>
        <end position="329"/>
    </location>
</feature>
<evidence type="ECO:0000256" key="12">
    <source>
        <dbReference type="SAM" id="Phobius"/>
    </source>
</evidence>
<dbReference type="CDD" id="cd17487">
    <property type="entry name" value="MFS_MFSD5_like"/>
    <property type="match status" value="1"/>
</dbReference>
<dbReference type="Pfam" id="PF05631">
    <property type="entry name" value="MFS_5"/>
    <property type="match status" value="1"/>
</dbReference>
<dbReference type="PANTHER" id="PTHR23516">
    <property type="entry name" value="SAM (S-ADENOSYL METHIONINE) TRANSPORTER"/>
    <property type="match status" value="1"/>
</dbReference>
<protein>
    <recommendedName>
        <fullName evidence="3">Molybdate-anion transporter</fullName>
    </recommendedName>
    <alternativeName>
        <fullName evidence="10">Major facilitator superfamily domain-containing protein 5</fullName>
    </alternativeName>
    <alternativeName>
        <fullName evidence="11">Molybdate transporter 2 homolog</fullName>
    </alternativeName>
</protein>
<evidence type="ECO:0000256" key="5">
    <source>
        <dbReference type="ARBA" id="ARBA00022475"/>
    </source>
</evidence>
<sequence length="477" mass="51462">MGENFYESQLTILIFCCVLSLLVEHLFSRRKQASKEAADARAENGGASNATLLGRLTRQYLSIYALVMGADWLQGPYIYSLYREQYKFPERLVAVLFVTGFTAGAFTAPLVGAWADQYGRKKLCMAFCITYTLTCACLFIPYLPILLTGRILGGFSTSILFSAFESWLISSANSAGLPDSDLSRIMGRASLVNGFVAAGAGVVSNQLVSSTQNFVSPFVLSGAILVLAWFVIAGSWSENYGSGGADTNTETNIFQLARLSKAWTIARQDKVLLVLGLTQTCFEGSMYLFVFLWVPSLQEASNSAHLPLGYIFSAFMISMMLGSLMYTAITSYALSSTPPNANTADNSLSLHAKLSSLVCAVSALALAASISSQDEKIRFWCFCAFEACVGMYYPVQGMLRGSLISNEHRATLSSLFRVPLNVFVVVSLLTGVSSARYAVLSASSGMLGLSAIMTGLIILNHADGYSTSKSRPLRGPP</sequence>
<evidence type="ECO:0000313" key="13">
    <source>
        <dbReference type="EMBL" id="KAF9066777.1"/>
    </source>
</evidence>
<feature type="transmembrane region" description="Helical" evidence="12">
    <location>
        <begin position="350"/>
        <end position="371"/>
    </location>
</feature>
<keyword evidence="7 12" id="KW-1133">Transmembrane helix</keyword>
<feature type="transmembrane region" description="Helical" evidence="12">
    <location>
        <begin position="377"/>
        <end position="395"/>
    </location>
</feature>
<dbReference type="OrthoDB" id="263957at2759"/>
<feature type="transmembrane region" description="Helical" evidence="12">
    <location>
        <begin position="190"/>
        <end position="208"/>
    </location>
</feature>
<evidence type="ECO:0000256" key="4">
    <source>
        <dbReference type="ARBA" id="ARBA00022448"/>
    </source>
</evidence>
<evidence type="ECO:0000313" key="14">
    <source>
        <dbReference type="Proteomes" id="UP000772434"/>
    </source>
</evidence>
<keyword evidence="9 12" id="KW-0472">Membrane</keyword>
<evidence type="ECO:0000256" key="1">
    <source>
        <dbReference type="ARBA" id="ARBA00003019"/>
    </source>
</evidence>
<keyword evidence="4" id="KW-0813">Transport</keyword>
<keyword evidence="6 12" id="KW-0812">Transmembrane</keyword>
<dbReference type="InterPro" id="IPR036259">
    <property type="entry name" value="MFS_trans_sf"/>
</dbReference>
<feature type="transmembrane region" description="Helical" evidence="12">
    <location>
        <begin position="123"/>
        <end position="145"/>
    </location>
</feature>
<dbReference type="PANTHER" id="PTHR23516:SF1">
    <property type="entry name" value="MOLYBDATE-ANION TRANSPORTER"/>
    <property type="match status" value="1"/>
</dbReference>
<feature type="transmembrane region" description="Helical" evidence="12">
    <location>
        <begin position="438"/>
        <end position="459"/>
    </location>
</feature>
<feature type="transmembrane region" description="Helical" evidence="12">
    <location>
        <begin position="214"/>
        <end position="232"/>
    </location>
</feature>
<feature type="transmembrane region" description="Helical" evidence="12">
    <location>
        <begin position="271"/>
        <end position="294"/>
    </location>
</feature>
<accession>A0A9P5PQL5</accession>
<feature type="transmembrane region" description="Helical" evidence="12">
    <location>
        <begin position="6"/>
        <end position="27"/>
    </location>
</feature>
<evidence type="ECO:0000256" key="9">
    <source>
        <dbReference type="ARBA" id="ARBA00023136"/>
    </source>
</evidence>
<feature type="transmembrane region" description="Helical" evidence="12">
    <location>
        <begin position="91"/>
        <end position="111"/>
    </location>
</feature>
<dbReference type="EMBL" id="JADNRY010000082">
    <property type="protein sequence ID" value="KAF9066777.1"/>
    <property type="molecule type" value="Genomic_DNA"/>
</dbReference>
<keyword evidence="14" id="KW-1185">Reference proteome</keyword>
<reference evidence="13" key="1">
    <citation type="submission" date="2020-11" db="EMBL/GenBank/DDBJ databases">
        <authorList>
            <consortium name="DOE Joint Genome Institute"/>
            <person name="Ahrendt S."/>
            <person name="Riley R."/>
            <person name="Andreopoulos W."/>
            <person name="Labutti K."/>
            <person name="Pangilinan J."/>
            <person name="Ruiz-Duenas F.J."/>
            <person name="Barrasa J.M."/>
            <person name="Sanchez-Garcia M."/>
            <person name="Camarero S."/>
            <person name="Miyauchi S."/>
            <person name="Serrano A."/>
            <person name="Linde D."/>
            <person name="Babiker R."/>
            <person name="Drula E."/>
            <person name="Ayuso-Fernandez I."/>
            <person name="Pacheco R."/>
            <person name="Padilla G."/>
            <person name="Ferreira P."/>
            <person name="Barriuso J."/>
            <person name="Kellner H."/>
            <person name="Castanera R."/>
            <person name="Alfaro M."/>
            <person name="Ramirez L."/>
            <person name="Pisabarro A.G."/>
            <person name="Kuo A."/>
            <person name="Tritt A."/>
            <person name="Lipzen A."/>
            <person name="He G."/>
            <person name="Yan M."/>
            <person name="Ng V."/>
            <person name="Cullen D."/>
            <person name="Martin F."/>
            <person name="Rosso M.-N."/>
            <person name="Henrissat B."/>
            <person name="Hibbett D."/>
            <person name="Martinez A.T."/>
            <person name="Grigoriev I.V."/>
        </authorList>
    </citation>
    <scope>NUCLEOTIDE SEQUENCE</scope>
    <source>
        <strain evidence="13">AH 40177</strain>
    </source>
</reference>
<organism evidence="13 14">
    <name type="scientific">Rhodocollybia butyracea</name>
    <dbReference type="NCBI Taxonomy" id="206335"/>
    <lineage>
        <taxon>Eukaryota</taxon>
        <taxon>Fungi</taxon>
        <taxon>Dikarya</taxon>
        <taxon>Basidiomycota</taxon>
        <taxon>Agaricomycotina</taxon>
        <taxon>Agaricomycetes</taxon>
        <taxon>Agaricomycetidae</taxon>
        <taxon>Agaricales</taxon>
        <taxon>Marasmiineae</taxon>
        <taxon>Omphalotaceae</taxon>
        <taxon>Rhodocollybia</taxon>
    </lineage>
</organism>
<feature type="transmembrane region" description="Helical" evidence="12">
    <location>
        <begin position="61"/>
        <end position="79"/>
    </location>
</feature>
<evidence type="ECO:0000256" key="6">
    <source>
        <dbReference type="ARBA" id="ARBA00022692"/>
    </source>
</evidence>
<dbReference type="GO" id="GO:0005886">
    <property type="term" value="C:plasma membrane"/>
    <property type="evidence" value="ECO:0007669"/>
    <property type="project" value="UniProtKB-SubCell"/>
</dbReference>
<evidence type="ECO:0000256" key="2">
    <source>
        <dbReference type="ARBA" id="ARBA00004651"/>
    </source>
</evidence>
<dbReference type="GO" id="GO:0015098">
    <property type="term" value="F:molybdate ion transmembrane transporter activity"/>
    <property type="evidence" value="ECO:0007669"/>
    <property type="project" value="InterPro"/>
</dbReference>
<evidence type="ECO:0000256" key="3">
    <source>
        <dbReference type="ARBA" id="ARBA00021242"/>
    </source>
</evidence>
<gene>
    <name evidence="13" type="ORF">BDP27DRAFT_987114</name>
</gene>
<evidence type="ECO:0000256" key="11">
    <source>
        <dbReference type="ARBA" id="ARBA00032555"/>
    </source>
</evidence>
<feature type="transmembrane region" description="Helical" evidence="12">
    <location>
        <begin position="415"/>
        <end position="432"/>
    </location>
</feature>
<dbReference type="InterPro" id="IPR008509">
    <property type="entry name" value="MOT2/MFSD5"/>
</dbReference>
<dbReference type="Gene3D" id="1.20.1250.20">
    <property type="entry name" value="MFS general substrate transporter like domains"/>
    <property type="match status" value="1"/>
</dbReference>
<comment type="function">
    <text evidence="1">Mediates high-affinity intracellular uptake of the rare oligo-element molybdenum.</text>
</comment>
<dbReference type="SUPFAM" id="SSF103473">
    <property type="entry name" value="MFS general substrate transporter"/>
    <property type="match status" value="1"/>
</dbReference>
<name>A0A9P5PQL5_9AGAR</name>
<evidence type="ECO:0000256" key="10">
    <source>
        <dbReference type="ARBA" id="ARBA00030646"/>
    </source>
</evidence>
<dbReference type="AlphaFoldDB" id="A0A9P5PQL5"/>
<evidence type="ECO:0000256" key="7">
    <source>
        <dbReference type="ARBA" id="ARBA00022989"/>
    </source>
</evidence>
<evidence type="ECO:0000256" key="8">
    <source>
        <dbReference type="ARBA" id="ARBA00023065"/>
    </source>
</evidence>
<comment type="subcellular location">
    <subcellularLocation>
        <location evidence="2">Cell membrane</location>
        <topology evidence="2">Multi-pass membrane protein</topology>
    </subcellularLocation>
</comment>
<keyword evidence="5" id="KW-1003">Cell membrane</keyword>
<proteinExistence type="predicted"/>
<keyword evidence="8" id="KW-0406">Ion transport</keyword>
<dbReference type="GO" id="GO:0006811">
    <property type="term" value="P:monoatomic ion transport"/>
    <property type="evidence" value="ECO:0007669"/>
    <property type="project" value="UniProtKB-KW"/>
</dbReference>